<dbReference type="OrthoDB" id="9769600at2"/>
<dbReference type="PATRIC" id="fig|762968.3.peg.669"/>
<dbReference type="HOGENOM" id="CLU_1018811_0_0_10"/>
<name>G5SN19_9BACT</name>
<evidence type="ECO:0008006" key="4">
    <source>
        <dbReference type="Google" id="ProtNLM"/>
    </source>
</evidence>
<dbReference type="PANTHER" id="PTHR21197:SF0">
    <property type="entry name" value="UDP-GALACTOPYRANOSE MUTASE"/>
    <property type="match status" value="1"/>
</dbReference>
<sequence>MRTKTPEKRKTAIIIGAGPAGLTAGIELLRQTDIIPILLEEKDCVGGLLRTVFYHGNRMDIGGHRFFSKDPDIMKWWTTLLPLQGSPAQDDLLTPCIKTFFPGGPDPEKEDRTMLLRRRISRIFYLKKFFDYPVTFNAKTILNLGLGRTVRAAIGYLRATLSKRPELSLQDFYINRFGRPLYKMFFEHYTEKVWGVHPSVLGADWGAQRVNGLSIKALLKNMLVRKKRTPGDIRQKDTEKSLIENFLYPKFGPANFGKPPRRKSNATKKAQSF</sequence>
<dbReference type="RefSeq" id="WP_008617951.1">
    <property type="nucleotide sequence ID" value="NZ_JH376587.1"/>
</dbReference>
<dbReference type="Pfam" id="PF13450">
    <property type="entry name" value="NAD_binding_8"/>
    <property type="match status" value="1"/>
</dbReference>
<accession>G5SN19</accession>
<evidence type="ECO:0000313" key="3">
    <source>
        <dbReference type="Proteomes" id="UP000003598"/>
    </source>
</evidence>
<organism evidence="2 3">
    <name type="scientific">Paraprevotella clara YIT 11840</name>
    <dbReference type="NCBI Taxonomy" id="762968"/>
    <lineage>
        <taxon>Bacteria</taxon>
        <taxon>Pseudomonadati</taxon>
        <taxon>Bacteroidota</taxon>
        <taxon>Bacteroidia</taxon>
        <taxon>Bacteroidales</taxon>
        <taxon>Prevotellaceae</taxon>
        <taxon>Paraprevotella</taxon>
    </lineage>
</organism>
<dbReference type="STRING" id="762968.HMPREF9441_00746"/>
<dbReference type="AlphaFoldDB" id="G5SN19"/>
<comment type="caution">
    <text evidence="2">The sequence shown here is derived from an EMBL/GenBank/DDBJ whole genome shotgun (WGS) entry which is preliminary data.</text>
</comment>
<dbReference type="InterPro" id="IPR036188">
    <property type="entry name" value="FAD/NAD-bd_sf"/>
</dbReference>
<dbReference type="GeneID" id="93559206"/>
<dbReference type="GO" id="GO:0050660">
    <property type="term" value="F:flavin adenine dinucleotide binding"/>
    <property type="evidence" value="ECO:0007669"/>
    <property type="project" value="TreeGrafter"/>
</dbReference>
<dbReference type="Gene3D" id="3.50.50.60">
    <property type="entry name" value="FAD/NAD(P)-binding domain"/>
    <property type="match status" value="1"/>
</dbReference>
<dbReference type="GO" id="GO:0005829">
    <property type="term" value="C:cytosol"/>
    <property type="evidence" value="ECO:0007669"/>
    <property type="project" value="TreeGrafter"/>
</dbReference>
<protein>
    <recommendedName>
        <fullName evidence="4">Amine oxidase domain-containing protein</fullName>
    </recommendedName>
</protein>
<evidence type="ECO:0000256" key="1">
    <source>
        <dbReference type="SAM" id="MobiDB-lite"/>
    </source>
</evidence>
<dbReference type="eggNOG" id="COG1232">
    <property type="taxonomic scope" value="Bacteria"/>
</dbReference>
<proteinExistence type="predicted"/>
<feature type="region of interest" description="Disordered" evidence="1">
    <location>
        <begin position="253"/>
        <end position="273"/>
    </location>
</feature>
<dbReference type="PANTHER" id="PTHR21197">
    <property type="entry name" value="UDP-GALACTOPYRANOSE MUTASE"/>
    <property type="match status" value="1"/>
</dbReference>
<dbReference type="EMBL" id="AFFY01000011">
    <property type="protein sequence ID" value="EHH01339.1"/>
    <property type="molecule type" value="Genomic_DNA"/>
</dbReference>
<dbReference type="SUPFAM" id="SSF51971">
    <property type="entry name" value="Nucleotide-binding domain"/>
    <property type="match status" value="1"/>
</dbReference>
<dbReference type="Proteomes" id="UP000003598">
    <property type="component" value="Unassembled WGS sequence"/>
</dbReference>
<dbReference type="GO" id="GO:0008767">
    <property type="term" value="F:UDP-galactopyranose mutase activity"/>
    <property type="evidence" value="ECO:0007669"/>
    <property type="project" value="TreeGrafter"/>
</dbReference>
<evidence type="ECO:0000313" key="2">
    <source>
        <dbReference type="EMBL" id="EHH01339.1"/>
    </source>
</evidence>
<keyword evidence="3" id="KW-1185">Reference proteome</keyword>
<reference evidence="2 3" key="1">
    <citation type="submission" date="2011-03" db="EMBL/GenBank/DDBJ databases">
        <authorList>
            <person name="Weinstock G."/>
            <person name="Sodergren E."/>
            <person name="Clifton S."/>
            <person name="Fulton L."/>
            <person name="Fulton B."/>
            <person name="Courtney L."/>
            <person name="Fronick C."/>
            <person name="Harrison M."/>
            <person name="Strong C."/>
            <person name="Farmer C."/>
            <person name="Delahaunty K."/>
            <person name="Markovic C."/>
            <person name="Hall O."/>
            <person name="Minx P."/>
            <person name="Tomlinson C."/>
            <person name="Mitreva M."/>
            <person name="Hou S."/>
            <person name="Chen J."/>
            <person name="Wollam A."/>
            <person name="Pepin K.H."/>
            <person name="Johnson M."/>
            <person name="Bhonagiri V."/>
            <person name="Zhang X."/>
            <person name="Suruliraj S."/>
            <person name="Warren W."/>
            <person name="Chinwalla A."/>
            <person name="Mardis E.R."/>
            <person name="Wilson R.K."/>
        </authorList>
    </citation>
    <scope>NUCLEOTIDE SEQUENCE [LARGE SCALE GENOMIC DNA]</scope>
    <source>
        <strain evidence="2 3">YIT 11840</strain>
    </source>
</reference>
<gene>
    <name evidence="2" type="ORF">HMPREF9441_00746</name>
</gene>